<feature type="chain" id="PRO_5027029818" evidence="2">
    <location>
        <begin position="22"/>
        <end position="349"/>
    </location>
</feature>
<dbReference type="AlphaFoldDB" id="A0A6J2T970"/>
<accession>A0A6J2T970</accession>
<feature type="compositionally biased region" description="Polar residues" evidence="1">
    <location>
        <begin position="102"/>
        <end position="114"/>
    </location>
</feature>
<keyword evidence="3" id="KW-1185">Reference proteome</keyword>
<evidence type="ECO:0000256" key="1">
    <source>
        <dbReference type="SAM" id="MobiDB-lite"/>
    </source>
</evidence>
<feature type="region of interest" description="Disordered" evidence="1">
    <location>
        <begin position="279"/>
        <end position="303"/>
    </location>
</feature>
<proteinExistence type="predicted"/>
<feature type="signal peptide" evidence="2">
    <location>
        <begin position="1"/>
        <end position="21"/>
    </location>
</feature>
<keyword evidence="2" id="KW-0732">Signal</keyword>
<evidence type="ECO:0000313" key="3">
    <source>
        <dbReference type="Proteomes" id="UP000504634"/>
    </source>
</evidence>
<dbReference type="Proteomes" id="UP000504634">
    <property type="component" value="Unplaced"/>
</dbReference>
<evidence type="ECO:0000256" key="2">
    <source>
        <dbReference type="SAM" id="SignalP"/>
    </source>
</evidence>
<evidence type="ECO:0000313" key="4">
    <source>
        <dbReference type="RefSeq" id="XP_030373411.1"/>
    </source>
</evidence>
<feature type="region of interest" description="Disordered" evidence="1">
    <location>
        <begin position="76"/>
        <end position="122"/>
    </location>
</feature>
<organism evidence="3 4">
    <name type="scientific">Drosophila lebanonensis</name>
    <name type="common">Fruit fly</name>
    <name type="synonym">Scaptodrosophila lebanonensis</name>
    <dbReference type="NCBI Taxonomy" id="7225"/>
    <lineage>
        <taxon>Eukaryota</taxon>
        <taxon>Metazoa</taxon>
        <taxon>Ecdysozoa</taxon>
        <taxon>Arthropoda</taxon>
        <taxon>Hexapoda</taxon>
        <taxon>Insecta</taxon>
        <taxon>Pterygota</taxon>
        <taxon>Neoptera</taxon>
        <taxon>Endopterygota</taxon>
        <taxon>Diptera</taxon>
        <taxon>Brachycera</taxon>
        <taxon>Muscomorpha</taxon>
        <taxon>Ephydroidea</taxon>
        <taxon>Drosophilidae</taxon>
        <taxon>Scaptodrosophila</taxon>
    </lineage>
</organism>
<name>A0A6J2T970_DROLE</name>
<reference evidence="4" key="1">
    <citation type="submission" date="2025-08" db="UniProtKB">
        <authorList>
            <consortium name="RefSeq"/>
        </authorList>
    </citation>
    <scope>IDENTIFICATION</scope>
    <source>
        <strain evidence="4">11010-0011.00</strain>
        <tissue evidence="4">Whole body</tissue>
    </source>
</reference>
<dbReference type="OrthoDB" id="6575720at2759"/>
<feature type="region of interest" description="Disordered" evidence="1">
    <location>
        <begin position="169"/>
        <end position="213"/>
    </location>
</feature>
<gene>
    <name evidence="4" type="primary">LOC115623272</name>
</gene>
<protein>
    <submittedName>
        <fullName evidence="4">Uncharacterized protein LOC115623272</fullName>
    </submittedName>
</protein>
<dbReference type="RefSeq" id="XP_030373411.1">
    <property type="nucleotide sequence ID" value="XM_030517551.1"/>
</dbReference>
<sequence length="349" mass="38985">MLPRRIITLSILCILCDYATGGVMDNINDGLKIAGKVFGINTAADVANLVAKAFSGATTQRKPDIMGVLRQGFQSQVDNEDQRYEQSEQDSDPENAQEVPPLQSQEYGSRQPTRQKPAPLFDFNTGQMMTNMLHMVGFDARKLGALALNALIMIAQAIGSALMQGTRGEGGLFGTSPPGERPAEENRSSGPEAIFEPNDHQPRSLRSGTPIDWFLQRPGKHTKKLVQQIMDRELPDRIVNMIEQRENDPDGGDAGCLKLLMCKSSPIIWGMQKSLKQRLRRSLPTEKEEEEEDPKGNDETEQESNSYFNTGIFFQHLPSIAEFREHGEQCEARYAIGCPRNRTQFQTRT</sequence>
<dbReference type="GeneID" id="115623272"/>